<proteinExistence type="predicted"/>
<name>A0ABT1SF00_9FIRM</name>
<dbReference type="Proteomes" id="UP001524478">
    <property type="component" value="Unassembled WGS sequence"/>
</dbReference>
<dbReference type="EMBL" id="JANGAC010000017">
    <property type="protein sequence ID" value="MCQ4925036.1"/>
    <property type="molecule type" value="Genomic_DNA"/>
</dbReference>
<protein>
    <submittedName>
        <fullName evidence="1">Uncharacterized protein</fullName>
    </submittedName>
</protein>
<accession>A0ABT1SF00</accession>
<reference evidence="1 2" key="1">
    <citation type="submission" date="2022-06" db="EMBL/GenBank/DDBJ databases">
        <title>Isolation of gut microbiota from human fecal samples.</title>
        <authorList>
            <person name="Pamer E.G."/>
            <person name="Barat B."/>
            <person name="Waligurski E."/>
            <person name="Medina S."/>
            <person name="Paddock L."/>
            <person name="Mostad J."/>
        </authorList>
    </citation>
    <scope>NUCLEOTIDE SEQUENCE [LARGE SCALE GENOMIC DNA]</scope>
    <source>
        <strain evidence="1 2">DFI.7.95</strain>
    </source>
</reference>
<gene>
    <name evidence="1" type="ORF">NE686_18185</name>
</gene>
<organism evidence="1 2">
    <name type="scientific">Tissierella carlieri</name>
    <dbReference type="NCBI Taxonomy" id="689904"/>
    <lineage>
        <taxon>Bacteria</taxon>
        <taxon>Bacillati</taxon>
        <taxon>Bacillota</taxon>
        <taxon>Tissierellia</taxon>
        <taxon>Tissierellales</taxon>
        <taxon>Tissierellaceae</taxon>
        <taxon>Tissierella</taxon>
    </lineage>
</organism>
<keyword evidence="2" id="KW-1185">Reference proteome</keyword>
<sequence>MDINCRKCYFFKNVNIGGKMHNWCFNTTQYGLIKDVKKAINCNHYNDFNYDFGLISDLLSRTRREQRNNKIKRKCQIFRFHYSIKDRVAIIVSRFSHWVIILSGDKEHLFHQNMSKLYEYEQMQLFKQPDFHLHKIVDDSPMAIQQLFEEIENHDIYVLKHRYHGSIKSEGFKPADFGTPHLEKNDKEL</sequence>
<comment type="caution">
    <text evidence="1">The sequence shown here is derived from an EMBL/GenBank/DDBJ whole genome shotgun (WGS) entry which is preliminary data.</text>
</comment>
<evidence type="ECO:0000313" key="2">
    <source>
        <dbReference type="Proteomes" id="UP001524478"/>
    </source>
</evidence>
<dbReference type="RefSeq" id="WP_256312627.1">
    <property type="nucleotide sequence ID" value="NZ_JANGAC010000017.1"/>
</dbReference>
<evidence type="ECO:0000313" key="1">
    <source>
        <dbReference type="EMBL" id="MCQ4925036.1"/>
    </source>
</evidence>